<dbReference type="EMBL" id="MU266365">
    <property type="protein sequence ID" value="KAH7927517.1"/>
    <property type="molecule type" value="Genomic_DNA"/>
</dbReference>
<reference evidence="1" key="1">
    <citation type="journal article" date="2021" name="New Phytol.">
        <title>Evolutionary innovations through gain and loss of genes in the ectomycorrhizal Boletales.</title>
        <authorList>
            <person name="Wu G."/>
            <person name="Miyauchi S."/>
            <person name="Morin E."/>
            <person name="Kuo A."/>
            <person name="Drula E."/>
            <person name="Varga T."/>
            <person name="Kohler A."/>
            <person name="Feng B."/>
            <person name="Cao Y."/>
            <person name="Lipzen A."/>
            <person name="Daum C."/>
            <person name="Hundley H."/>
            <person name="Pangilinan J."/>
            <person name="Johnson J."/>
            <person name="Barry K."/>
            <person name="LaButti K."/>
            <person name="Ng V."/>
            <person name="Ahrendt S."/>
            <person name="Min B."/>
            <person name="Choi I.G."/>
            <person name="Park H."/>
            <person name="Plett J.M."/>
            <person name="Magnuson J."/>
            <person name="Spatafora J.W."/>
            <person name="Nagy L.G."/>
            <person name="Henrissat B."/>
            <person name="Grigoriev I.V."/>
            <person name="Yang Z.L."/>
            <person name="Xu J."/>
            <person name="Martin F.M."/>
        </authorList>
    </citation>
    <scope>NUCLEOTIDE SEQUENCE</scope>
    <source>
        <strain evidence="1">KUC20120723A-06</strain>
    </source>
</reference>
<proteinExistence type="predicted"/>
<sequence length="79" mass="8153">MLPVTGASTSNTGSCDGTMLALTNAIGALDLTKDLVPFEVAKGAQFARLTPLQGQHAECATCVSSVCHWSGMTGSHSHY</sequence>
<organism evidence="1 2">
    <name type="scientific">Leucogyrophana mollusca</name>
    <dbReference type="NCBI Taxonomy" id="85980"/>
    <lineage>
        <taxon>Eukaryota</taxon>
        <taxon>Fungi</taxon>
        <taxon>Dikarya</taxon>
        <taxon>Basidiomycota</taxon>
        <taxon>Agaricomycotina</taxon>
        <taxon>Agaricomycetes</taxon>
        <taxon>Agaricomycetidae</taxon>
        <taxon>Boletales</taxon>
        <taxon>Boletales incertae sedis</taxon>
        <taxon>Leucogyrophana</taxon>
    </lineage>
</organism>
<name>A0ACB8BPY8_9AGAM</name>
<keyword evidence="2" id="KW-1185">Reference proteome</keyword>
<evidence type="ECO:0000313" key="1">
    <source>
        <dbReference type="EMBL" id="KAH7927517.1"/>
    </source>
</evidence>
<accession>A0ACB8BPY8</accession>
<gene>
    <name evidence="1" type="ORF">BV22DRAFT_1031705</name>
</gene>
<evidence type="ECO:0000313" key="2">
    <source>
        <dbReference type="Proteomes" id="UP000790709"/>
    </source>
</evidence>
<comment type="caution">
    <text evidence="1">The sequence shown here is derived from an EMBL/GenBank/DDBJ whole genome shotgun (WGS) entry which is preliminary data.</text>
</comment>
<protein>
    <submittedName>
        <fullName evidence="1">Uncharacterized protein</fullName>
    </submittedName>
</protein>
<dbReference type="Proteomes" id="UP000790709">
    <property type="component" value="Unassembled WGS sequence"/>
</dbReference>